<dbReference type="EMBL" id="JBHULV010000003">
    <property type="protein sequence ID" value="MFD2730179.1"/>
    <property type="molecule type" value="Genomic_DNA"/>
</dbReference>
<dbReference type="SMART" id="SM01235">
    <property type="entry name" value="Haem_bd"/>
    <property type="match status" value="1"/>
</dbReference>
<proteinExistence type="predicted"/>
<dbReference type="InterPro" id="IPR025992">
    <property type="entry name" value="Haem-bd"/>
</dbReference>
<keyword evidence="3" id="KW-1185">Reference proteome</keyword>
<feature type="domain" description="Haem-binding" evidence="1">
    <location>
        <begin position="10"/>
        <end position="145"/>
    </location>
</feature>
<accession>A0ABW5TMM2</accession>
<dbReference type="Pfam" id="PF14376">
    <property type="entry name" value="Haem_bd"/>
    <property type="match status" value="1"/>
</dbReference>
<evidence type="ECO:0000259" key="1">
    <source>
        <dbReference type="SMART" id="SM01235"/>
    </source>
</evidence>
<dbReference type="Proteomes" id="UP001597546">
    <property type="component" value="Unassembled WGS sequence"/>
</dbReference>
<organism evidence="2 3">
    <name type="scientific">Pedobacter alpinus</name>
    <dbReference type="NCBI Taxonomy" id="1590643"/>
    <lineage>
        <taxon>Bacteria</taxon>
        <taxon>Pseudomonadati</taxon>
        <taxon>Bacteroidota</taxon>
        <taxon>Sphingobacteriia</taxon>
        <taxon>Sphingobacteriales</taxon>
        <taxon>Sphingobacteriaceae</taxon>
        <taxon>Pedobacter</taxon>
    </lineage>
</organism>
<protein>
    <submittedName>
        <fullName evidence="2">Heme-binding domain-containing protein</fullName>
    </submittedName>
</protein>
<reference evidence="3" key="1">
    <citation type="journal article" date="2019" name="Int. J. Syst. Evol. Microbiol.">
        <title>The Global Catalogue of Microorganisms (GCM) 10K type strain sequencing project: providing services to taxonomists for standard genome sequencing and annotation.</title>
        <authorList>
            <consortium name="The Broad Institute Genomics Platform"/>
            <consortium name="The Broad Institute Genome Sequencing Center for Infectious Disease"/>
            <person name="Wu L."/>
            <person name="Ma J."/>
        </authorList>
    </citation>
    <scope>NUCLEOTIDE SEQUENCE [LARGE SCALE GENOMIC DNA]</scope>
    <source>
        <strain evidence="3">KCTC 42456</strain>
    </source>
</reference>
<name>A0ABW5TMM2_9SPHI</name>
<comment type="caution">
    <text evidence="2">The sequence shown here is derived from an EMBL/GenBank/DDBJ whole genome shotgun (WGS) entry which is preliminary data.</text>
</comment>
<dbReference type="RefSeq" id="WP_379041201.1">
    <property type="nucleotide sequence ID" value="NZ_JBHSKW010000008.1"/>
</dbReference>
<evidence type="ECO:0000313" key="2">
    <source>
        <dbReference type="EMBL" id="MFD2730179.1"/>
    </source>
</evidence>
<sequence length="160" mass="18608">MVKKILIVTAIFLVLIQFVKSEKNIAEGAQPNAITTKYLIPDSVQQILKVACYDCHSNNTKYPWYSAIQPVAWWLNDHVKDGKKHLNFDEFTTYTLKRQDHKLEEVIETQEDRWMPLESYSLIHGDAKLSETQRKVIIDWAKETRLIIQSDSLFALSAKK</sequence>
<gene>
    <name evidence="2" type="ORF">ACFSSE_00520</name>
</gene>
<evidence type="ECO:0000313" key="3">
    <source>
        <dbReference type="Proteomes" id="UP001597546"/>
    </source>
</evidence>